<evidence type="ECO:0008006" key="3">
    <source>
        <dbReference type="Google" id="ProtNLM"/>
    </source>
</evidence>
<dbReference type="EMBL" id="JACIFF010000005">
    <property type="protein sequence ID" value="MBB4079600.1"/>
    <property type="molecule type" value="Genomic_DNA"/>
</dbReference>
<keyword evidence="2" id="KW-1185">Reference proteome</keyword>
<sequence length="56" mass="6242">MKNRSVYPLFLILLGFVVLFTSACNRKSGCAALDKSVKTDTKKKRGGNRDLFGRGY</sequence>
<accession>A0A840E3D8</accession>
<dbReference type="PROSITE" id="PS51257">
    <property type="entry name" value="PROKAR_LIPOPROTEIN"/>
    <property type="match status" value="1"/>
</dbReference>
<dbReference type="Proteomes" id="UP000576209">
    <property type="component" value="Unassembled WGS sequence"/>
</dbReference>
<proteinExistence type="predicted"/>
<evidence type="ECO:0000313" key="2">
    <source>
        <dbReference type="Proteomes" id="UP000576209"/>
    </source>
</evidence>
<name>A0A840E3D8_9BACT</name>
<comment type="caution">
    <text evidence="1">The sequence shown here is derived from an EMBL/GenBank/DDBJ whole genome shotgun (WGS) entry which is preliminary data.</text>
</comment>
<evidence type="ECO:0000313" key="1">
    <source>
        <dbReference type="EMBL" id="MBB4079600.1"/>
    </source>
</evidence>
<reference evidence="1 2" key="1">
    <citation type="submission" date="2020-08" db="EMBL/GenBank/DDBJ databases">
        <title>Genomic Encyclopedia of Type Strains, Phase IV (KMG-IV): sequencing the most valuable type-strain genomes for metagenomic binning, comparative biology and taxonomic classification.</title>
        <authorList>
            <person name="Goeker M."/>
        </authorList>
    </citation>
    <scope>NUCLEOTIDE SEQUENCE [LARGE SCALE GENOMIC DNA]</scope>
    <source>
        <strain evidence="1 2">DSM 105137</strain>
    </source>
</reference>
<dbReference type="AlphaFoldDB" id="A0A840E3D8"/>
<gene>
    <name evidence="1" type="ORF">GGR28_002225</name>
</gene>
<organism evidence="1 2">
    <name type="scientific">Neolewinella aquimaris</name>
    <dbReference type="NCBI Taxonomy" id="1835722"/>
    <lineage>
        <taxon>Bacteria</taxon>
        <taxon>Pseudomonadati</taxon>
        <taxon>Bacteroidota</taxon>
        <taxon>Saprospiria</taxon>
        <taxon>Saprospirales</taxon>
        <taxon>Lewinellaceae</taxon>
        <taxon>Neolewinella</taxon>
    </lineage>
</organism>
<protein>
    <recommendedName>
        <fullName evidence="3">Lipoprotein</fullName>
    </recommendedName>
</protein>